<dbReference type="GeneID" id="66519525"/>
<evidence type="ECO:0000313" key="2">
    <source>
        <dbReference type="Proteomes" id="UP001246473"/>
    </source>
</evidence>
<reference evidence="1" key="1">
    <citation type="submission" date="2022-08" db="EMBL/GenBank/DDBJ databases">
        <authorList>
            <person name="Kim S.-J."/>
        </authorList>
    </citation>
    <scope>NUCLEOTIDE SEQUENCE</scope>
    <source>
        <strain evidence="1">KJ</strain>
    </source>
</reference>
<dbReference type="RefSeq" id="WP_046572230.1">
    <property type="nucleotide sequence ID" value="NZ_CP010027.1"/>
</dbReference>
<gene>
    <name evidence="1" type="ORF">ParKJ_14740</name>
</gene>
<proteinExistence type="predicted"/>
<sequence>MNGQKFLRRASLYRYECRVIKKEIREASVGIAFFVPFHDSRAFCLRQRSRAAIPQTFSQRRRQGRDEYAGVVPGGSGDNACIVFRAQWIGVHKICIGVDDQRLDS</sequence>
<comment type="caution">
    <text evidence="1">The sequence shown here is derived from an EMBL/GenBank/DDBJ whole genome shotgun (WGS) entry which is preliminary data.</text>
</comment>
<organism evidence="1 2">
    <name type="scientific">Paraburkholderia fungorum</name>
    <dbReference type="NCBI Taxonomy" id="134537"/>
    <lineage>
        <taxon>Bacteria</taxon>
        <taxon>Pseudomonadati</taxon>
        <taxon>Pseudomonadota</taxon>
        <taxon>Betaproteobacteria</taxon>
        <taxon>Burkholderiales</taxon>
        <taxon>Burkholderiaceae</taxon>
        <taxon>Paraburkholderia</taxon>
    </lineage>
</organism>
<protein>
    <submittedName>
        <fullName evidence="1">Uncharacterized protein</fullName>
    </submittedName>
</protein>
<dbReference type="Proteomes" id="UP001246473">
    <property type="component" value="Unassembled WGS sequence"/>
</dbReference>
<accession>A0AAP5Q822</accession>
<name>A0AAP5Q822_9BURK</name>
<dbReference type="EMBL" id="JANSLM010000004">
    <property type="protein sequence ID" value="MDT8838671.1"/>
    <property type="molecule type" value="Genomic_DNA"/>
</dbReference>
<dbReference type="AlphaFoldDB" id="A0AAP5Q822"/>
<evidence type="ECO:0000313" key="1">
    <source>
        <dbReference type="EMBL" id="MDT8838671.1"/>
    </source>
</evidence>